<dbReference type="RefSeq" id="WP_065400854.1">
    <property type="nucleotide sequence ID" value="NZ_JAKYXE010000011.1"/>
</dbReference>
<evidence type="ECO:0000313" key="5">
    <source>
        <dbReference type="Proteomes" id="UP000093432"/>
    </source>
</evidence>
<dbReference type="Proteomes" id="UP000093432">
    <property type="component" value="Unassembled WGS sequence"/>
</dbReference>
<dbReference type="STRING" id="651561.BBI00_21195"/>
<comment type="caution">
    <text evidence="4">The sequence shown here is derived from an EMBL/GenBank/DDBJ whole genome shotgun (WGS) entry which is preliminary data.</text>
</comment>
<keyword evidence="1" id="KW-0732">Signal</keyword>
<reference evidence="3 6" key="3">
    <citation type="submission" date="2024-01" db="EMBL/GenBank/DDBJ databases">
        <title>Whole genome of Chryseobacterium arthrosphaerae NNCa 2741.</title>
        <authorList>
            <person name="Boriskina E.V."/>
            <person name="Gordinskaya N.A."/>
            <person name="Kropotov V.S."/>
            <person name="Alekseeva A.E."/>
            <person name="Makhova M.A."/>
            <person name="Kryazhev D.V."/>
            <person name="Shkurkina I.S."/>
        </authorList>
    </citation>
    <scope>NUCLEOTIDE SEQUENCE [LARGE SCALE GENOMIC DNA]</scope>
    <source>
        <strain evidence="3 6">NNCa 2741</strain>
    </source>
</reference>
<evidence type="ECO:0000313" key="6">
    <source>
        <dbReference type="Proteomes" id="UP001350005"/>
    </source>
</evidence>
<organism evidence="4 5">
    <name type="scientific">Chryseobacterium arthrosphaerae</name>
    <dbReference type="NCBI Taxonomy" id="651561"/>
    <lineage>
        <taxon>Bacteria</taxon>
        <taxon>Pseudomonadati</taxon>
        <taxon>Bacteroidota</taxon>
        <taxon>Flavobacteriia</taxon>
        <taxon>Flavobacteriales</taxon>
        <taxon>Weeksellaceae</taxon>
        <taxon>Chryseobacterium group</taxon>
        <taxon>Chryseobacterium</taxon>
    </lineage>
</organism>
<dbReference type="EMBL" id="JAZGJU010000005">
    <property type="protein sequence ID" value="MEE6126444.1"/>
    <property type="molecule type" value="Genomic_DNA"/>
</dbReference>
<evidence type="ECO:0000313" key="4">
    <source>
        <dbReference type="EMBL" id="OCA68723.1"/>
    </source>
</evidence>
<evidence type="ECO:0000259" key="2">
    <source>
        <dbReference type="Pfam" id="PF13568"/>
    </source>
</evidence>
<dbReference type="Proteomes" id="UP001350005">
    <property type="component" value="Unassembled WGS sequence"/>
</dbReference>
<reference evidence="4" key="2">
    <citation type="submission" date="2016-07" db="EMBL/GenBank/DDBJ databases">
        <authorList>
            <person name="Jeong J.-J."/>
            <person name="Kim D.W."/>
            <person name="Sang M.K."/>
            <person name="Choi I.-G."/>
            <person name="Kim K.D."/>
        </authorList>
    </citation>
    <scope>NUCLEOTIDE SEQUENCE</scope>
    <source>
        <strain evidence="4">CC-VM-7</strain>
    </source>
</reference>
<name>A0A1B8ZAR8_9FLAO</name>
<dbReference type="InterPro" id="IPR025665">
    <property type="entry name" value="Beta-barrel_OMP_2"/>
</dbReference>
<dbReference type="OrthoDB" id="1450771at2"/>
<accession>A0A1B8ZAR8</accession>
<dbReference type="AlphaFoldDB" id="A0A1B8ZAR8"/>
<dbReference type="Pfam" id="PF13568">
    <property type="entry name" value="OMP_b-brl_2"/>
    <property type="match status" value="1"/>
</dbReference>
<gene>
    <name evidence="4" type="ORF">BBI00_21195</name>
    <name evidence="3" type="ORF">V2E39_03465</name>
</gene>
<evidence type="ECO:0000313" key="3">
    <source>
        <dbReference type="EMBL" id="MEE6126444.1"/>
    </source>
</evidence>
<reference evidence="5" key="1">
    <citation type="submission" date="2016-07" db="EMBL/GenBank/DDBJ databases">
        <authorList>
            <person name="Florea S."/>
            <person name="Webb J.S."/>
            <person name="Jaromczyk J."/>
            <person name="Schardl C.L."/>
        </authorList>
    </citation>
    <scope>NUCLEOTIDE SEQUENCE [LARGE SCALE GENOMIC DNA]</scope>
    <source>
        <strain evidence="5">CC-VM-7</strain>
    </source>
</reference>
<sequence>MIKKLILMGLVCFFSASFHAQKTLNINLSSKKDTEVSPIVKEKVEEYAAKINAIIQEEKKLMEAELEVLKARNLDKADFDREKAQVADRYSEKMDKRIEELGFDLDDVIQKQVRYSLLNTDVTSNEELKEKLLKKFRPTRSFTGYFSYGIMTLTNNLSDNELDKNIGYANNLEFGLKLNYQLSRTSPWAVISGLGFSWRTIRADNNMFFTKDPGYGVALSQYNGNLDKSKLRTGYIMVPLGMQYNFSKLKNAGMDIQYRSYGRGFKIAANVYGGVKMSTNNIVKGNDGEIRDRGNYQVNPFVYGGQLTFSYNGFSLFVKKDFSNYFKDSYFKNDKALIFGLAIGLD</sequence>
<keyword evidence="6" id="KW-1185">Reference proteome</keyword>
<dbReference type="EMBL" id="MAYG01000031">
    <property type="protein sequence ID" value="OCA68723.1"/>
    <property type="molecule type" value="Genomic_DNA"/>
</dbReference>
<feature type="chain" id="PRO_5008620406" evidence="1">
    <location>
        <begin position="21"/>
        <end position="346"/>
    </location>
</feature>
<protein>
    <submittedName>
        <fullName evidence="3">Outer membrane beta-barrel protein</fullName>
    </submittedName>
</protein>
<feature type="domain" description="Outer membrane protein beta-barrel" evidence="2">
    <location>
        <begin position="146"/>
        <end position="318"/>
    </location>
</feature>
<feature type="signal peptide" evidence="1">
    <location>
        <begin position="1"/>
        <end position="20"/>
    </location>
</feature>
<evidence type="ECO:0000256" key="1">
    <source>
        <dbReference type="SAM" id="SignalP"/>
    </source>
</evidence>
<proteinExistence type="predicted"/>